<dbReference type="NCBIfam" id="TIGR00406">
    <property type="entry name" value="prmA"/>
    <property type="match status" value="1"/>
</dbReference>
<keyword evidence="3 6" id="KW-0489">Methyltransferase</keyword>
<dbReference type="HAMAP" id="MF_00735">
    <property type="entry name" value="Methyltr_PrmA"/>
    <property type="match status" value="1"/>
</dbReference>
<dbReference type="InterPro" id="IPR004498">
    <property type="entry name" value="Ribosomal_PrmA_MeTrfase"/>
</dbReference>
<dbReference type="AlphaFoldDB" id="A0A0R1Q8C7"/>
<dbReference type="CDD" id="cd02440">
    <property type="entry name" value="AdoMet_MTases"/>
    <property type="match status" value="1"/>
</dbReference>
<evidence type="ECO:0000256" key="1">
    <source>
        <dbReference type="ARBA" id="ARBA00009741"/>
    </source>
</evidence>
<evidence type="ECO:0000256" key="2">
    <source>
        <dbReference type="ARBA" id="ARBA00022490"/>
    </source>
</evidence>
<reference evidence="7 8" key="1">
    <citation type="journal article" date="2015" name="Genome Announc.">
        <title>Expanding the biotechnology potential of lactobacilli through comparative genomics of 213 strains and associated genera.</title>
        <authorList>
            <person name="Sun Z."/>
            <person name="Harris H.M."/>
            <person name="McCann A."/>
            <person name="Guo C."/>
            <person name="Argimon S."/>
            <person name="Zhang W."/>
            <person name="Yang X."/>
            <person name="Jeffery I.B."/>
            <person name="Cooney J.C."/>
            <person name="Kagawa T.F."/>
            <person name="Liu W."/>
            <person name="Song Y."/>
            <person name="Salvetti E."/>
            <person name="Wrobel A."/>
            <person name="Rasinkangas P."/>
            <person name="Parkhill J."/>
            <person name="Rea M.C."/>
            <person name="O'Sullivan O."/>
            <person name="Ritari J."/>
            <person name="Douillard F.P."/>
            <person name="Paul Ross R."/>
            <person name="Yang R."/>
            <person name="Briner A.E."/>
            <person name="Felis G.E."/>
            <person name="de Vos W.M."/>
            <person name="Barrangou R."/>
            <person name="Klaenhammer T.R."/>
            <person name="Caufield P.W."/>
            <person name="Cui Y."/>
            <person name="Zhang H."/>
            <person name="O'Toole P.W."/>
        </authorList>
    </citation>
    <scope>NUCLEOTIDE SEQUENCE [LARGE SCALE GENOMIC DNA]</scope>
    <source>
        <strain evidence="7 8">DSM 19971</strain>
    </source>
</reference>
<sequence>MQCEELTIISSNEVQAAIENIFINEGAEGIKNDDQLFRQKDSTEIKLSGYFLSTKKVSARIPAIKAKIMNLKNFGLNPGSVAIKLKPLEDSQWSVEWEKYYHARRVTRYLTIVPSWEQYQKKQADEKVISLDPGKAFGTGTHPTTILAMRALEETIRGNEKVIDVGTGSGVLSIAAKALGAGKIYAYDIEEDALASARKNVKLNPFATDIEIRLNNLLSGISYTADLIVANVLPEVLLELLPHIPAHLKAGGCFIASGIILDKKDTLKKAVLEQALHIEQVATDEKWVSIIARKPSSKE</sequence>
<dbReference type="PATRIC" id="fig|1423812.3.peg.1777"/>
<evidence type="ECO:0000256" key="4">
    <source>
        <dbReference type="ARBA" id="ARBA00022679"/>
    </source>
</evidence>
<dbReference type="GO" id="GO:0032259">
    <property type="term" value="P:methylation"/>
    <property type="evidence" value="ECO:0007669"/>
    <property type="project" value="UniProtKB-KW"/>
</dbReference>
<dbReference type="InterPro" id="IPR029063">
    <property type="entry name" value="SAM-dependent_MTases_sf"/>
</dbReference>
<dbReference type="SUPFAM" id="SSF53335">
    <property type="entry name" value="S-adenosyl-L-methionine-dependent methyltransferases"/>
    <property type="match status" value="1"/>
</dbReference>
<evidence type="ECO:0000313" key="7">
    <source>
        <dbReference type="EMBL" id="KRL38466.1"/>
    </source>
</evidence>
<keyword evidence="8" id="KW-1185">Reference proteome</keyword>
<name>A0A0R1Q8C7_9LACO</name>
<evidence type="ECO:0000256" key="5">
    <source>
        <dbReference type="ARBA" id="ARBA00022691"/>
    </source>
</evidence>
<comment type="catalytic activity">
    <reaction evidence="6">
        <text>L-lysyl-[protein] + 3 S-adenosyl-L-methionine = N(6),N(6),N(6)-trimethyl-L-lysyl-[protein] + 3 S-adenosyl-L-homocysteine + 3 H(+)</text>
        <dbReference type="Rhea" id="RHEA:54192"/>
        <dbReference type="Rhea" id="RHEA-COMP:9752"/>
        <dbReference type="Rhea" id="RHEA-COMP:13826"/>
        <dbReference type="ChEBI" id="CHEBI:15378"/>
        <dbReference type="ChEBI" id="CHEBI:29969"/>
        <dbReference type="ChEBI" id="CHEBI:57856"/>
        <dbReference type="ChEBI" id="CHEBI:59789"/>
        <dbReference type="ChEBI" id="CHEBI:61961"/>
    </reaction>
</comment>
<dbReference type="InterPro" id="IPR050078">
    <property type="entry name" value="Ribosomal_L11_MeTrfase_PrmA"/>
</dbReference>
<feature type="binding site" evidence="6">
    <location>
        <position position="188"/>
    </location>
    <ligand>
        <name>S-adenosyl-L-methionine</name>
        <dbReference type="ChEBI" id="CHEBI:59789"/>
    </ligand>
</feature>
<comment type="similarity">
    <text evidence="1 6">Belongs to the methyltransferase superfamily. PrmA family.</text>
</comment>
<keyword evidence="5 6" id="KW-0949">S-adenosyl-L-methionine</keyword>
<proteinExistence type="inferred from homology"/>
<gene>
    <name evidence="6" type="primary">prmA</name>
    <name evidence="7" type="ORF">FD20_GL001667</name>
</gene>
<feature type="binding site" evidence="6">
    <location>
        <position position="166"/>
    </location>
    <ligand>
        <name>S-adenosyl-L-methionine</name>
        <dbReference type="ChEBI" id="CHEBI:59789"/>
    </ligand>
</feature>
<keyword evidence="4 6" id="KW-0808">Transferase</keyword>
<dbReference type="EC" id="2.1.1.-" evidence="6"/>
<feature type="binding site" evidence="6">
    <location>
        <position position="231"/>
    </location>
    <ligand>
        <name>S-adenosyl-L-methionine</name>
        <dbReference type="ChEBI" id="CHEBI:59789"/>
    </ligand>
</feature>
<keyword evidence="7" id="KW-0689">Ribosomal protein</keyword>
<dbReference type="RefSeq" id="WP_057736128.1">
    <property type="nucleotide sequence ID" value="NZ_AZEG01000004.1"/>
</dbReference>
<dbReference type="EMBL" id="AZEG01000004">
    <property type="protein sequence ID" value="KRL38466.1"/>
    <property type="molecule type" value="Genomic_DNA"/>
</dbReference>
<dbReference type="STRING" id="1423812.FD20_GL001667"/>
<organism evidence="7 8">
    <name type="scientific">Liquorilactobacillus uvarum DSM 19971</name>
    <dbReference type="NCBI Taxonomy" id="1423812"/>
    <lineage>
        <taxon>Bacteria</taxon>
        <taxon>Bacillati</taxon>
        <taxon>Bacillota</taxon>
        <taxon>Bacilli</taxon>
        <taxon>Lactobacillales</taxon>
        <taxon>Lactobacillaceae</taxon>
        <taxon>Liquorilactobacillus</taxon>
    </lineage>
</organism>
<dbReference type="GO" id="GO:0016279">
    <property type="term" value="F:protein-lysine N-methyltransferase activity"/>
    <property type="evidence" value="ECO:0007669"/>
    <property type="project" value="RHEA"/>
</dbReference>
<dbReference type="Pfam" id="PF06325">
    <property type="entry name" value="PrmA"/>
    <property type="match status" value="1"/>
</dbReference>
<dbReference type="GO" id="GO:0005737">
    <property type="term" value="C:cytoplasm"/>
    <property type="evidence" value="ECO:0007669"/>
    <property type="project" value="UniProtKB-SubCell"/>
</dbReference>
<evidence type="ECO:0000256" key="3">
    <source>
        <dbReference type="ARBA" id="ARBA00022603"/>
    </source>
</evidence>
<comment type="caution">
    <text evidence="7">The sequence shown here is derived from an EMBL/GenBank/DDBJ whole genome shotgun (WGS) entry which is preliminary data.</text>
</comment>
<dbReference type="OrthoDB" id="9785995at2"/>
<comment type="function">
    <text evidence="6">Methylates ribosomal protein L11.</text>
</comment>
<keyword evidence="2 6" id="KW-0963">Cytoplasm</keyword>
<dbReference type="Gene3D" id="3.40.50.150">
    <property type="entry name" value="Vaccinia Virus protein VP39"/>
    <property type="match status" value="1"/>
</dbReference>
<dbReference type="PANTHER" id="PTHR43648">
    <property type="entry name" value="ELECTRON TRANSFER FLAVOPROTEIN BETA SUBUNIT LYSINE METHYLTRANSFERASE"/>
    <property type="match status" value="1"/>
</dbReference>
<evidence type="ECO:0000256" key="6">
    <source>
        <dbReference type="HAMAP-Rule" id="MF_00735"/>
    </source>
</evidence>
<dbReference type="GO" id="GO:0005840">
    <property type="term" value="C:ribosome"/>
    <property type="evidence" value="ECO:0007669"/>
    <property type="project" value="UniProtKB-KW"/>
</dbReference>
<accession>A0A0R1Q8C7</accession>
<feature type="binding site" evidence="6">
    <location>
        <position position="145"/>
    </location>
    <ligand>
        <name>S-adenosyl-L-methionine</name>
        <dbReference type="ChEBI" id="CHEBI:59789"/>
    </ligand>
</feature>
<keyword evidence="7" id="KW-0687">Ribonucleoprotein</keyword>
<dbReference type="PANTHER" id="PTHR43648:SF1">
    <property type="entry name" value="ELECTRON TRANSFER FLAVOPROTEIN BETA SUBUNIT LYSINE METHYLTRANSFERASE"/>
    <property type="match status" value="1"/>
</dbReference>
<protein>
    <recommendedName>
        <fullName evidence="6">Ribosomal protein L11 methyltransferase</fullName>
        <shortName evidence="6">L11 Mtase</shortName>
        <ecNumber evidence="6">2.1.1.-</ecNumber>
    </recommendedName>
</protein>
<dbReference type="PIRSF" id="PIRSF000401">
    <property type="entry name" value="RPL11_MTase"/>
    <property type="match status" value="1"/>
</dbReference>
<dbReference type="Proteomes" id="UP000051155">
    <property type="component" value="Unassembled WGS sequence"/>
</dbReference>
<comment type="subcellular location">
    <subcellularLocation>
        <location evidence="6">Cytoplasm</location>
    </subcellularLocation>
</comment>
<evidence type="ECO:0000313" key="8">
    <source>
        <dbReference type="Proteomes" id="UP000051155"/>
    </source>
</evidence>